<organism evidence="1 2">
    <name type="scientific">Pogonophryne albipinna</name>
    <dbReference type="NCBI Taxonomy" id="1090488"/>
    <lineage>
        <taxon>Eukaryota</taxon>
        <taxon>Metazoa</taxon>
        <taxon>Chordata</taxon>
        <taxon>Craniata</taxon>
        <taxon>Vertebrata</taxon>
        <taxon>Euteleostomi</taxon>
        <taxon>Actinopterygii</taxon>
        <taxon>Neopterygii</taxon>
        <taxon>Teleostei</taxon>
        <taxon>Neoteleostei</taxon>
        <taxon>Acanthomorphata</taxon>
        <taxon>Eupercaria</taxon>
        <taxon>Perciformes</taxon>
        <taxon>Notothenioidei</taxon>
        <taxon>Pogonophryne</taxon>
    </lineage>
</organism>
<evidence type="ECO:0000313" key="1">
    <source>
        <dbReference type="EMBL" id="KAJ4945150.1"/>
    </source>
</evidence>
<evidence type="ECO:0000313" key="2">
    <source>
        <dbReference type="Proteomes" id="UP001219934"/>
    </source>
</evidence>
<reference evidence="1" key="1">
    <citation type="submission" date="2022-11" db="EMBL/GenBank/DDBJ databases">
        <title>Chromosome-level genome of Pogonophryne albipinna.</title>
        <authorList>
            <person name="Jo E."/>
        </authorList>
    </citation>
    <scope>NUCLEOTIDE SEQUENCE</scope>
    <source>
        <strain evidence="1">SGF0006</strain>
        <tissue evidence="1">Muscle</tissue>
    </source>
</reference>
<comment type="caution">
    <text evidence="1">The sequence shown here is derived from an EMBL/GenBank/DDBJ whole genome shotgun (WGS) entry which is preliminary data.</text>
</comment>
<keyword evidence="2" id="KW-1185">Reference proteome</keyword>
<feature type="non-terminal residue" evidence="1">
    <location>
        <position position="75"/>
    </location>
</feature>
<accession>A0AAD6BLW8</accession>
<gene>
    <name evidence="1" type="ORF">JOQ06_013686</name>
</gene>
<proteinExistence type="predicted"/>
<protein>
    <submittedName>
        <fullName evidence="1">Uncharacterized protein</fullName>
    </submittedName>
</protein>
<name>A0AAD6BLW8_9TELE</name>
<dbReference type="EMBL" id="JAPTMU010000004">
    <property type="protein sequence ID" value="KAJ4945150.1"/>
    <property type="molecule type" value="Genomic_DNA"/>
</dbReference>
<dbReference type="Proteomes" id="UP001219934">
    <property type="component" value="Unassembled WGS sequence"/>
</dbReference>
<dbReference type="AlphaFoldDB" id="A0AAD6BLW8"/>
<feature type="non-terminal residue" evidence="1">
    <location>
        <position position="1"/>
    </location>
</feature>
<sequence>IPITQPWFLSAIRHYSTEARPLALSPVDRDTSAGPRPQGIMSRLTLHLHVTGYILLHANFGLVDCGSPKTSVLWT</sequence>